<protein>
    <submittedName>
        <fullName evidence="2">Uncharacterized protein</fullName>
    </submittedName>
</protein>
<keyword evidence="1" id="KW-0812">Transmembrane</keyword>
<dbReference type="Proteomes" id="UP000664218">
    <property type="component" value="Unassembled WGS sequence"/>
</dbReference>
<keyword evidence="1" id="KW-1133">Transmembrane helix</keyword>
<reference evidence="2" key="1">
    <citation type="submission" date="2021-03" db="EMBL/GenBank/DDBJ databases">
        <title>Proteiniclasticum marinus sp. nov., isolated from tidal flat sediment.</title>
        <authorList>
            <person name="Namirimu T."/>
            <person name="Yang J.-A."/>
            <person name="Yang S.-H."/>
            <person name="Kim Y.-J."/>
            <person name="Kwon K.K."/>
        </authorList>
    </citation>
    <scope>NUCLEOTIDE SEQUENCE</scope>
    <source>
        <strain evidence="2">SCR006</strain>
    </source>
</reference>
<proteinExistence type="predicted"/>
<evidence type="ECO:0000256" key="1">
    <source>
        <dbReference type="SAM" id="Phobius"/>
    </source>
</evidence>
<evidence type="ECO:0000313" key="2">
    <source>
        <dbReference type="EMBL" id="MBO1266132.1"/>
    </source>
</evidence>
<keyword evidence="1" id="KW-0472">Membrane</keyword>
<feature type="transmembrane region" description="Helical" evidence="1">
    <location>
        <begin position="31"/>
        <end position="50"/>
    </location>
</feature>
<name>A0A939H888_9CLOT</name>
<accession>A0A939H888</accession>
<organism evidence="2 3">
    <name type="scientific">Proteiniclasticum aestuarii</name>
    <dbReference type="NCBI Taxonomy" id="2817862"/>
    <lineage>
        <taxon>Bacteria</taxon>
        <taxon>Bacillati</taxon>
        <taxon>Bacillota</taxon>
        <taxon>Clostridia</taxon>
        <taxon>Eubacteriales</taxon>
        <taxon>Clostridiaceae</taxon>
        <taxon>Proteiniclasticum</taxon>
    </lineage>
</organism>
<evidence type="ECO:0000313" key="3">
    <source>
        <dbReference type="Proteomes" id="UP000664218"/>
    </source>
</evidence>
<dbReference type="RefSeq" id="WP_207600657.1">
    <property type="nucleotide sequence ID" value="NZ_JAFNJU010000012.1"/>
</dbReference>
<feature type="transmembrane region" description="Helical" evidence="1">
    <location>
        <begin position="7"/>
        <end position="25"/>
    </location>
</feature>
<dbReference type="EMBL" id="JAFNJU010000012">
    <property type="protein sequence ID" value="MBO1266132.1"/>
    <property type="molecule type" value="Genomic_DNA"/>
</dbReference>
<comment type="caution">
    <text evidence="2">The sequence shown here is derived from an EMBL/GenBank/DDBJ whole genome shotgun (WGS) entry which is preliminary data.</text>
</comment>
<keyword evidence="3" id="KW-1185">Reference proteome</keyword>
<gene>
    <name evidence="2" type="ORF">J3A84_13930</name>
</gene>
<dbReference type="AlphaFoldDB" id="A0A939H888"/>
<sequence>MKRGDVIKSGITMGSALAMIISWSLNQSVLWAIIHGLFSWLYVLYYLILLN</sequence>